<protein>
    <submittedName>
        <fullName evidence="1">Uncharacterized protein</fullName>
    </submittedName>
</protein>
<comment type="caution">
    <text evidence="1">The sequence shown here is derived from an EMBL/GenBank/DDBJ whole genome shotgun (WGS) entry which is preliminary data.</text>
</comment>
<dbReference type="AlphaFoldDB" id="A0A1Q8YFU8"/>
<proteinExistence type="predicted"/>
<dbReference type="EMBL" id="MSYM01000011">
    <property type="protein sequence ID" value="OLP06924.1"/>
    <property type="molecule type" value="Genomic_DNA"/>
</dbReference>
<gene>
    <name evidence="1" type="ORF">BLL52_1670</name>
</gene>
<sequence>MFATRQRALWLLQRWRQRPRLVCAVLFSTPRKGSMKIYY</sequence>
<keyword evidence="2" id="KW-1185">Reference proteome</keyword>
<reference evidence="1 2" key="1">
    <citation type="submission" date="2017-01" db="EMBL/GenBank/DDBJ databases">
        <title>Genome sequence of Rhodoferax antarcticus ANT.BR, a psychrophilic purple nonsulfur bacterium from an Antarctic microbial mat.</title>
        <authorList>
            <person name="Baker J."/>
            <person name="Riester C."/>
            <person name="Skinner B."/>
            <person name="Newell A."/>
            <person name="Swingley W."/>
            <person name="Madigan M."/>
            <person name="Jung D."/>
            <person name="Asao M."/>
            <person name="Chen M."/>
            <person name="Loughlin P."/>
            <person name="Pan H."/>
            <person name="Lin S."/>
            <person name="Li N."/>
            <person name="Shaw J."/>
            <person name="Prado M."/>
            <person name="Sherman C."/>
            <person name="Li X."/>
            <person name="Tang J."/>
            <person name="Blankenship R."/>
            <person name="Zhao T."/>
            <person name="Touchman J."/>
            <person name="Sattley M."/>
        </authorList>
    </citation>
    <scope>NUCLEOTIDE SEQUENCE [LARGE SCALE GENOMIC DNA]</scope>
    <source>
        <strain evidence="1 2">ANT.BR</strain>
    </source>
</reference>
<evidence type="ECO:0000313" key="2">
    <source>
        <dbReference type="Proteomes" id="UP000185911"/>
    </source>
</evidence>
<dbReference type="Proteomes" id="UP000185911">
    <property type="component" value="Unassembled WGS sequence"/>
</dbReference>
<organism evidence="1 2">
    <name type="scientific">Rhodoferax antarcticus ANT.BR</name>
    <dbReference type="NCBI Taxonomy" id="1111071"/>
    <lineage>
        <taxon>Bacteria</taxon>
        <taxon>Pseudomonadati</taxon>
        <taxon>Pseudomonadota</taxon>
        <taxon>Betaproteobacteria</taxon>
        <taxon>Burkholderiales</taxon>
        <taxon>Comamonadaceae</taxon>
        <taxon>Rhodoferax</taxon>
    </lineage>
</organism>
<accession>A0A1Q8YFU8</accession>
<evidence type="ECO:0000313" key="1">
    <source>
        <dbReference type="EMBL" id="OLP06924.1"/>
    </source>
</evidence>
<name>A0A1Q8YFU8_9BURK</name>